<proteinExistence type="predicted"/>
<evidence type="ECO:0000313" key="3">
    <source>
        <dbReference type="EMBL" id="WXB97300.1"/>
    </source>
</evidence>
<organism evidence="3 4">
    <name type="scientific">Metabacillus sediminis</name>
    <dbReference type="NCBI Taxonomy" id="3117746"/>
    <lineage>
        <taxon>Bacteria</taxon>
        <taxon>Bacillati</taxon>
        <taxon>Bacillota</taxon>
        <taxon>Bacilli</taxon>
        <taxon>Bacillales</taxon>
        <taxon>Bacillaceae</taxon>
        <taxon>Metabacillus</taxon>
    </lineage>
</organism>
<dbReference type="RefSeq" id="WP_338779597.1">
    <property type="nucleotide sequence ID" value="NZ_CP147407.1"/>
</dbReference>
<name>A0ABZ2NI38_9BACI</name>
<dbReference type="EMBL" id="CP147407">
    <property type="protein sequence ID" value="WXB97300.1"/>
    <property type="molecule type" value="Genomic_DNA"/>
</dbReference>
<feature type="signal peptide" evidence="1">
    <location>
        <begin position="1"/>
        <end position="29"/>
    </location>
</feature>
<keyword evidence="3" id="KW-0031">Aminopeptidase</keyword>
<dbReference type="EC" id="3.4.11.-" evidence="3"/>
<sequence>MIKKTALKKWIAGAAIAALTAGLALPAEAKQETYSASKAAYKGTSIADAPLLASKSRRVSKGKNAGDDVRGPADPSYKMDVVYDAKTHKLTGKMNVSFKNNVKDNLSELYFNLWGRADVFKDKGGSMDVSDIRVNGKKASFQVKDTALHISNLSLAKNKAATVTMNFNVSFPKQQDRFGWYGDTVSMGNWFPILSVYDEEGWNVDPYFNAGESFYSLSGKYDVKVTTDRKQVIAATGTEQGKPAVDGELATHHYKAENVRDFAMEMNPTYKILSSKVHGVKVNVYYDDKYAKYAASLMESGKDSIKLFSEKFGKYPWPELDVVSMEGWFGGMEYPQLVMISLSENRTQEWVKSVNAHEIGHQWFYGIIGDNEFDEPWLDESFASYAAALYDNSLDQLNVPPLPESYYHVTSKVSDFTARGNAGINAYYYTIYDYGATTINDLRLEVGDDAFYKAMKDYFNEKKFGISTTKDFIAAMERSTGMDLTPFFREHRVFPSDQY</sequence>
<protein>
    <submittedName>
        <fullName evidence="3">M1 family metallopeptidase</fullName>
        <ecNumber evidence="3">3.4.11.-</ecNumber>
    </submittedName>
</protein>
<keyword evidence="4" id="KW-1185">Reference proteome</keyword>
<dbReference type="InterPro" id="IPR027268">
    <property type="entry name" value="Peptidase_M4/M1_CTD_sf"/>
</dbReference>
<dbReference type="Pfam" id="PF01433">
    <property type="entry name" value="Peptidase_M1"/>
    <property type="match status" value="1"/>
</dbReference>
<dbReference type="Gene3D" id="1.10.390.10">
    <property type="entry name" value="Neutral Protease Domain 2"/>
    <property type="match status" value="1"/>
</dbReference>
<feature type="chain" id="PRO_5045073818" evidence="1">
    <location>
        <begin position="30"/>
        <end position="499"/>
    </location>
</feature>
<feature type="domain" description="Peptidase M1 membrane alanine aminopeptidase" evidence="2">
    <location>
        <begin position="298"/>
        <end position="489"/>
    </location>
</feature>
<dbReference type="PANTHER" id="PTHR45726">
    <property type="entry name" value="LEUKOTRIENE A-4 HYDROLASE"/>
    <property type="match status" value="1"/>
</dbReference>
<gene>
    <name evidence="3" type="ORF">WCV65_01980</name>
</gene>
<dbReference type="SUPFAM" id="SSF55486">
    <property type="entry name" value="Metalloproteases ('zincins'), catalytic domain"/>
    <property type="match status" value="1"/>
</dbReference>
<dbReference type="InterPro" id="IPR034015">
    <property type="entry name" value="M1_LTA4H"/>
</dbReference>
<evidence type="ECO:0000313" key="4">
    <source>
        <dbReference type="Proteomes" id="UP001377337"/>
    </source>
</evidence>
<evidence type="ECO:0000256" key="1">
    <source>
        <dbReference type="SAM" id="SignalP"/>
    </source>
</evidence>
<keyword evidence="3" id="KW-0645">Protease</keyword>
<keyword evidence="1" id="KW-0732">Signal</keyword>
<keyword evidence="3" id="KW-0378">Hydrolase</keyword>
<dbReference type="CDD" id="cd09604">
    <property type="entry name" value="M1_APN_like"/>
    <property type="match status" value="1"/>
</dbReference>
<dbReference type="InterPro" id="IPR014782">
    <property type="entry name" value="Peptidase_M1_dom"/>
</dbReference>
<dbReference type="Proteomes" id="UP001377337">
    <property type="component" value="Chromosome"/>
</dbReference>
<accession>A0ABZ2NI38</accession>
<reference evidence="3 4" key="1">
    <citation type="submission" date="2024-02" db="EMBL/GenBank/DDBJ databases">
        <title>Seven novel Bacillus-like species.</title>
        <authorList>
            <person name="Liu G."/>
        </authorList>
    </citation>
    <scope>NUCLEOTIDE SEQUENCE [LARGE SCALE GENOMIC DNA]</scope>
    <source>
        <strain evidence="3 4">FJAT-52054</strain>
    </source>
</reference>
<dbReference type="GO" id="GO:0004177">
    <property type="term" value="F:aminopeptidase activity"/>
    <property type="evidence" value="ECO:0007669"/>
    <property type="project" value="UniProtKB-KW"/>
</dbReference>
<evidence type="ECO:0000259" key="2">
    <source>
        <dbReference type="Pfam" id="PF01433"/>
    </source>
</evidence>
<dbReference type="PANTHER" id="PTHR45726:SF3">
    <property type="entry name" value="LEUKOTRIENE A-4 HYDROLASE"/>
    <property type="match status" value="1"/>
</dbReference>